<evidence type="ECO:0000313" key="3">
    <source>
        <dbReference type="Proteomes" id="UP000436088"/>
    </source>
</evidence>
<sequence length="106" mass="11568">MACADIGNSSDCLNRYSLRGEELTRADQCQVIPDMIVGKADVADNGVKVIEMTVGKCRRGRPPRNKGKVDSLSAPPPPPRANQDEEEEDVCFICFDGGSLVLCDRR</sequence>
<evidence type="ECO:0000313" key="2">
    <source>
        <dbReference type="EMBL" id="KAE8680918.1"/>
    </source>
</evidence>
<feature type="compositionally biased region" description="Basic residues" evidence="1">
    <location>
        <begin position="57"/>
        <end position="66"/>
    </location>
</feature>
<feature type="region of interest" description="Disordered" evidence="1">
    <location>
        <begin position="57"/>
        <end position="86"/>
    </location>
</feature>
<accession>A0A6A2YNL6</accession>
<gene>
    <name evidence="2" type="ORF">F3Y22_tig00111366pilonHSYRG00362</name>
</gene>
<dbReference type="Proteomes" id="UP000436088">
    <property type="component" value="Unassembled WGS sequence"/>
</dbReference>
<protein>
    <submittedName>
        <fullName evidence="2">Uncharacterized protein</fullName>
    </submittedName>
</protein>
<reference evidence="2" key="1">
    <citation type="submission" date="2019-09" db="EMBL/GenBank/DDBJ databases">
        <title>Draft genome information of white flower Hibiscus syriacus.</title>
        <authorList>
            <person name="Kim Y.-M."/>
        </authorList>
    </citation>
    <scope>NUCLEOTIDE SEQUENCE [LARGE SCALE GENOMIC DNA]</scope>
    <source>
        <strain evidence="2">YM2019G1</strain>
    </source>
</reference>
<dbReference type="PANTHER" id="PTHR46695">
    <property type="entry name" value="ZINC FINGER CCCH DOMAIN-CONTAINING PROTEIN 44-RELATED"/>
    <property type="match status" value="1"/>
</dbReference>
<comment type="caution">
    <text evidence="2">The sequence shown here is derived from an EMBL/GenBank/DDBJ whole genome shotgun (WGS) entry which is preliminary data.</text>
</comment>
<proteinExistence type="predicted"/>
<dbReference type="EMBL" id="VEPZ02001320">
    <property type="protein sequence ID" value="KAE8680918.1"/>
    <property type="molecule type" value="Genomic_DNA"/>
</dbReference>
<evidence type="ECO:0000256" key="1">
    <source>
        <dbReference type="SAM" id="MobiDB-lite"/>
    </source>
</evidence>
<dbReference type="Gene3D" id="3.30.40.10">
    <property type="entry name" value="Zinc/RING finger domain, C3HC4 (zinc finger)"/>
    <property type="match status" value="1"/>
</dbReference>
<name>A0A6A2YNL6_HIBSY</name>
<organism evidence="2 3">
    <name type="scientific">Hibiscus syriacus</name>
    <name type="common">Rose of Sharon</name>
    <dbReference type="NCBI Taxonomy" id="106335"/>
    <lineage>
        <taxon>Eukaryota</taxon>
        <taxon>Viridiplantae</taxon>
        <taxon>Streptophyta</taxon>
        <taxon>Embryophyta</taxon>
        <taxon>Tracheophyta</taxon>
        <taxon>Spermatophyta</taxon>
        <taxon>Magnoliopsida</taxon>
        <taxon>eudicotyledons</taxon>
        <taxon>Gunneridae</taxon>
        <taxon>Pentapetalae</taxon>
        <taxon>rosids</taxon>
        <taxon>malvids</taxon>
        <taxon>Malvales</taxon>
        <taxon>Malvaceae</taxon>
        <taxon>Malvoideae</taxon>
        <taxon>Hibiscus</taxon>
    </lineage>
</organism>
<dbReference type="PANTHER" id="PTHR46695:SF4">
    <property type="entry name" value="ZINC FINGER CCCH DOMAIN-CONTAINING PROTEIN 44"/>
    <property type="match status" value="1"/>
</dbReference>
<dbReference type="InterPro" id="IPR013083">
    <property type="entry name" value="Znf_RING/FYVE/PHD"/>
</dbReference>
<keyword evidence="3" id="KW-1185">Reference proteome</keyword>
<dbReference type="AlphaFoldDB" id="A0A6A2YNL6"/>